<feature type="transmembrane region" description="Helical" evidence="1">
    <location>
        <begin position="6"/>
        <end position="24"/>
    </location>
</feature>
<keyword evidence="1" id="KW-0812">Transmembrane</keyword>
<dbReference type="EMBL" id="LILB01000005">
    <property type="protein sequence ID" value="KOO49126.1"/>
    <property type="molecule type" value="Genomic_DNA"/>
</dbReference>
<comment type="caution">
    <text evidence="2">The sequence shown here is derived from an EMBL/GenBank/DDBJ whole genome shotgun (WGS) entry which is preliminary data.</text>
</comment>
<keyword evidence="3" id="KW-1185">Reference proteome</keyword>
<dbReference type="Proteomes" id="UP000036867">
    <property type="component" value="Unassembled WGS sequence"/>
</dbReference>
<sequence length="89" mass="9542">MILIPLLIGIIVGVVLILVTQLLLKKGYSKSTINVYTLGALVLGILIVAYGYTVVRGFEGFAYLLLGAPIVLFGIITFISNSKKTQTAQ</sequence>
<keyword evidence="1" id="KW-0472">Membrane</keyword>
<evidence type="ECO:0000256" key="1">
    <source>
        <dbReference type="SAM" id="Phobius"/>
    </source>
</evidence>
<proteinExistence type="predicted"/>
<gene>
    <name evidence="2" type="ORF">AMD00_12090</name>
</gene>
<accession>A0A0M0LDV4</accession>
<protein>
    <recommendedName>
        <fullName evidence="4">YesK-like protein</fullName>
    </recommendedName>
</protein>
<evidence type="ECO:0008006" key="4">
    <source>
        <dbReference type="Google" id="ProtNLM"/>
    </source>
</evidence>
<dbReference type="GeneID" id="301136836"/>
<dbReference type="InterPro" id="IPR025434">
    <property type="entry name" value="YesK-like"/>
</dbReference>
<evidence type="ECO:0000313" key="3">
    <source>
        <dbReference type="Proteomes" id="UP000036867"/>
    </source>
</evidence>
<dbReference type="Pfam" id="PF14150">
    <property type="entry name" value="YesK"/>
    <property type="match status" value="1"/>
</dbReference>
<evidence type="ECO:0000313" key="2">
    <source>
        <dbReference type="EMBL" id="KOO49126.1"/>
    </source>
</evidence>
<organism evidence="2 3">
    <name type="scientific">Viridibacillus arvi</name>
    <dbReference type="NCBI Taxonomy" id="263475"/>
    <lineage>
        <taxon>Bacteria</taxon>
        <taxon>Bacillati</taxon>
        <taxon>Bacillota</taxon>
        <taxon>Bacilli</taxon>
        <taxon>Bacillales</taxon>
        <taxon>Caryophanaceae</taxon>
        <taxon>Viridibacillus</taxon>
    </lineage>
</organism>
<dbReference type="AlphaFoldDB" id="A0A0M0LDV4"/>
<keyword evidence="1" id="KW-1133">Transmembrane helix</keyword>
<feature type="transmembrane region" description="Helical" evidence="1">
    <location>
        <begin position="36"/>
        <end position="55"/>
    </location>
</feature>
<dbReference type="RefSeq" id="WP_053417317.1">
    <property type="nucleotide sequence ID" value="NZ_LILB01000005.1"/>
</dbReference>
<name>A0A0M0LDV4_9BACL</name>
<feature type="transmembrane region" description="Helical" evidence="1">
    <location>
        <begin position="61"/>
        <end position="79"/>
    </location>
</feature>
<dbReference type="OrthoDB" id="2742590at2"/>
<dbReference type="STRING" id="263475.AMD00_12090"/>
<reference evidence="3" key="1">
    <citation type="submission" date="2015-08" db="EMBL/GenBank/DDBJ databases">
        <title>Fjat-10028 dsm 16317.</title>
        <authorList>
            <person name="Liu B."/>
            <person name="Wang J."/>
            <person name="Zhu Y."/>
            <person name="Liu G."/>
            <person name="Chen Q."/>
            <person name="Chen Z."/>
            <person name="Lan J."/>
            <person name="Che J."/>
            <person name="Ge C."/>
            <person name="Shi H."/>
            <person name="Pan Z."/>
            <person name="Liu X."/>
        </authorList>
    </citation>
    <scope>NUCLEOTIDE SEQUENCE [LARGE SCALE GENOMIC DNA]</scope>
    <source>
        <strain evidence="3">DSM 16317</strain>
    </source>
</reference>